<name>A0A976RRL0_9LACO</name>
<organism evidence="9 10">
    <name type="scientific">Nicoliella spurrieriana</name>
    <dbReference type="NCBI Taxonomy" id="2925830"/>
    <lineage>
        <taxon>Bacteria</taxon>
        <taxon>Bacillati</taxon>
        <taxon>Bacillota</taxon>
        <taxon>Bacilli</taxon>
        <taxon>Lactobacillales</taxon>
        <taxon>Lactobacillaceae</taxon>
        <taxon>Nicoliella</taxon>
    </lineage>
</organism>
<dbReference type="AlphaFoldDB" id="A0A976RRL0"/>
<evidence type="ECO:0000256" key="4">
    <source>
        <dbReference type="ARBA" id="ARBA00023172"/>
    </source>
</evidence>
<dbReference type="SUPFAM" id="SSF50249">
    <property type="entry name" value="Nucleic acid-binding proteins"/>
    <property type="match status" value="1"/>
</dbReference>
<dbReference type="Gene3D" id="1.20.1440.120">
    <property type="entry name" value="Recombination protein O, C-terminal domain"/>
    <property type="match status" value="1"/>
</dbReference>
<dbReference type="GO" id="GO:0006302">
    <property type="term" value="P:double-strand break repair"/>
    <property type="evidence" value="ECO:0007669"/>
    <property type="project" value="TreeGrafter"/>
</dbReference>
<dbReference type="InterPro" id="IPR003717">
    <property type="entry name" value="RecO"/>
</dbReference>
<comment type="function">
    <text evidence="7">Involved in DNA repair and RecF pathway recombination.</text>
</comment>
<evidence type="ECO:0000256" key="6">
    <source>
        <dbReference type="ARBA" id="ARBA00033409"/>
    </source>
</evidence>
<dbReference type="PANTHER" id="PTHR33991:SF1">
    <property type="entry name" value="DNA REPAIR PROTEIN RECO"/>
    <property type="match status" value="1"/>
</dbReference>
<dbReference type="Gene3D" id="2.40.50.140">
    <property type="entry name" value="Nucleic acid-binding proteins"/>
    <property type="match status" value="1"/>
</dbReference>
<dbReference type="NCBIfam" id="TIGR00613">
    <property type="entry name" value="reco"/>
    <property type="match status" value="1"/>
</dbReference>
<reference evidence="9" key="1">
    <citation type="journal article" date="2022" name="Int. J. Syst. Evol. Microbiol.">
        <title>Apilactobacillus apisilvae sp. nov., Nicolia spurrieriana gen. nov. sp. nov., Bombilactobacillus folatiphilus sp. nov. and Bombilactobacillus thymidiniphilus sp. nov., four new lactic acid bacterial isolates from stingless bees Tetragonula carbonaria and Austroplebeia australis.</title>
        <authorList>
            <person name="Oliphant S.A."/>
            <person name="Watson-Haigh N.S."/>
            <person name="Sumby K.M."/>
            <person name="Gardner J."/>
            <person name="Groom S."/>
            <person name="Jiranek V."/>
        </authorList>
    </citation>
    <scope>NUCLEOTIDE SEQUENCE</scope>
    <source>
        <strain evidence="9">SGEP1_A5</strain>
    </source>
</reference>
<keyword evidence="5 7" id="KW-0234">DNA repair</keyword>
<keyword evidence="10" id="KW-1185">Reference proteome</keyword>
<dbReference type="EMBL" id="CP093361">
    <property type="protein sequence ID" value="UQS86542.1"/>
    <property type="molecule type" value="Genomic_DNA"/>
</dbReference>
<comment type="similarity">
    <text evidence="1 7">Belongs to the RecO family.</text>
</comment>
<dbReference type="HAMAP" id="MF_00201">
    <property type="entry name" value="RecO"/>
    <property type="match status" value="1"/>
</dbReference>
<evidence type="ECO:0000313" key="10">
    <source>
        <dbReference type="Proteomes" id="UP000831181"/>
    </source>
</evidence>
<accession>A0A976RRL0</accession>
<evidence type="ECO:0000256" key="2">
    <source>
        <dbReference type="ARBA" id="ARBA00021310"/>
    </source>
</evidence>
<dbReference type="Pfam" id="PF11967">
    <property type="entry name" value="RecO_N"/>
    <property type="match status" value="1"/>
</dbReference>
<dbReference type="PANTHER" id="PTHR33991">
    <property type="entry name" value="DNA REPAIR PROTEIN RECO"/>
    <property type="match status" value="1"/>
</dbReference>
<dbReference type="InterPro" id="IPR042242">
    <property type="entry name" value="RecO_C"/>
</dbReference>
<evidence type="ECO:0000313" key="9">
    <source>
        <dbReference type="EMBL" id="UQS86542.1"/>
    </source>
</evidence>
<dbReference type="GO" id="GO:0006310">
    <property type="term" value="P:DNA recombination"/>
    <property type="evidence" value="ECO:0007669"/>
    <property type="project" value="UniProtKB-UniRule"/>
</dbReference>
<proteinExistence type="inferred from homology"/>
<keyword evidence="4 7" id="KW-0233">DNA recombination</keyword>
<evidence type="ECO:0000256" key="5">
    <source>
        <dbReference type="ARBA" id="ARBA00023204"/>
    </source>
</evidence>
<dbReference type="GO" id="GO:0043590">
    <property type="term" value="C:bacterial nucleoid"/>
    <property type="evidence" value="ECO:0007669"/>
    <property type="project" value="TreeGrafter"/>
</dbReference>
<protein>
    <recommendedName>
        <fullName evidence="2 7">DNA repair protein RecO</fullName>
    </recommendedName>
    <alternativeName>
        <fullName evidence="6 7">Recombination protein O</fullName>
    </alternativeName>
</protein>
<dbReference type="InterPro" id="IPR022572">
    <property type="entry name" value="DNA_rep/recomb_RecO_N"/>
</dbReference>
<sequence>MAIKKNVVFNGILLYRRNYRENDMLVKFFTNENGTKMFLIRRGRKQGFKMSADILPFTYGKYEGSISQDGLSYIKEPIETHHYQQISADILLNAYATYIMSLIDTALPEGVANHKWFNQLFYALELINHAIDPAVVTNIVEIQLLELFGVQPWLRDCVICHRNDLPLDYSAAYNGLICSQHWHMDPLRFGLSQRTVYWFRKFSVVELKKIRTIDLNQTTKTQLRKLLDSIYDDTVGIHPKSKRFLEEMSQNRF</sequence>
<gene>
    <name evidence="7 9" type="primary">recO</name>
    <name evidence="9" type="ORF">MOO44_06515</name>
</gene>
<dbReference type="Pfam" id="PF02565">
    <property type="entry name" value="RecO_C"/>
    <property type="match status" value="1"/>
</dbReference>
<dbReference type="InterPro" id="IPR037278">
    <property type="entry name" value="ARFGAP/RecO"/>
</dbReference>
<feature type="domain" description="DNA replication/recombination mediator RecO N-terminal" evidence="8">
    <location>
        <begin position="8"/>
        <end position="76"/>
    </location>
</feature>
<dbReference type="InterPro" id="IPR012340">
    <property type="entry name" value="NA-bd_OB-fold"/>
</dbReference>
<dbReference type="SUPFAM" id="SSF57863">
    <property type="entry name" value="ArfGap/RecO-like zinc finger"/>
    <property type="match status" value="1"/>
</dbReference>
<keyword evidence="3 7" id="KW-0227">DNA damage</keyword>
<dbReference type="KEGG" id="lbe:MOO44_06515"/>
<dbReference type="RefSeq" id="WP_260116345.1">
    <property type="nucleotide sequence ID" value="NZ_CP093361.1"/>
</dbReference>
<evidence type="ECO:0000256" key="1">
    <source>
        <dbReference type="ARBA" id="ARBA00007452"/>
    </source>
</evidence>
<evidence type="ECO:0000256" key="7">
    <source>
        <dbReference type="HAMAP-Rule" id="MF_00201"/>
    </source>
</evidence>
<dbReference type="Proteomes" id="UP000831181">
    <property type="component" value="Chromosome"/>
</dbReference>
<evidence type="ECO:0000256" key="3">
    <source>
        <dbReference type="ARBA" id="ARBA00022763"/>
    </source>
</evidence>
<evidence type="ECO:0000259" key="8">
    <source>
        <dbReference type="Pfam" id="PF11967"/>
    </source>
</evidence>